<dbReference type="PANTHER" id="PTHR30603">
    <property type="entry name" value="RNA POLYMERASE SIGMA FACTOR RPO"/>
    <property type="match status" value="1"/>
</dbReference>
<sequence>MLRRIKGRDYSLDSTRVSFLYNVPRDNETLYHDPLNAYSCSSTIQAAGTENLSFEELKINVGKKPSAELQMPLKAKKEPIFRLLMENLDMLEETFADSDVVWLEKEILGQLKMLGALKLFQACLSRSLKTPTVSNMFDISNMRIVECEAEGSVDAQIGKVIIHSGKREESRLRREKALENEDELLRCICSSVIYIARIYRGFGVSFDDLLQYLKVCVTCISQAENLGILQGAERYDITRVPDWINKSMSISVAQHARGIHIPDDFLILLHDIIPDMSIERPEETVIRQHMVEELHGLLKQLDSRERHVMVLRDGLVDLRCRSLDEIGRHFGVSKEWIRKLERIAFAKLRNEEICKNLTHYLDS</sequence>
<comment type="caution">
    <text evidence="3">The sequence shown here is derived from an EMBL/GenBank/DDBJ whole genome shotgun (WGS) entry which is preliminary data.</text>
</comment>
<organism evidence="3 4">
    <name type="scientific">Dillenia turbinata</name>
    <dbReference type="NCBI Taxonomy" id="194707"/>
    <lineage>
        <taxon>Eukaryota</taxon>
        <taxon>Viridiplantae</taxon>
        <taxon>Streptophyta</taxon>
        <taxon>Embryophyta</taxon>
        <taxon>Tracheophyta</taxon>
        <taxon>Spermatophyta</taxon>
        <taxon>Magnoliopsida</taxon>
        <taxon>eudicotyledons</taxon>
        <taxon>Gunneridae</taxon>
        <taxon>Pentapetalae</taxon>
        <taxon>Dilleniales</taxon>
        <taxon>Dilleniaceae</taxon>
        <taxon>Dillenia</taxon>
    </lineage>
</organism>
<dbReference type="PANTHER" id="PTHR30603:SF13">
    <property type="entry name" value="RNA POLYMERASE SIGMA FACTOR SIGC"/>
    <property type="match status" value="1"/>
</dbReference>
<dbReference type="GO" id="GO:0003700">
    <property type="term" value="F:DNA-binding transcription factor activity"/>
    <property type="evidence" value="ECO:0007669"/>
    <property type="project" value="InterPro"/>
</dbReference>
<dbReference type="PRINTS" id="PR00046">
    <property type="entry name" value="SIGMA70FCT"/>
</dbReference>
<accession>A0AAN8ULF1</accession>
<protein>
    <submittedName>
        <fullName evidence="3">RNA polymerase sigma-70 region 4</fullName>
    </submittedName>
</protein>
<dbReference type="GO" id="GO:0006352">
    <property type="term" value="P:DNA-templated transcription initiation"/>
    <property type="evidence" value="ECO:0007669"/>
    <property type="project" value="InterPro"/>
</dbReference>
<reference evidence="3 4" key="1">
    <citation type="submission" date="2023-12" db="EMBL/GenBank/DDBJ databases">
        <title>A high-quality genome assembly for Dillenia turbinata (Dilleniales).</title>
        <authorList>
            <person name="Chanderbali A."/>
        </authorList>
    </citation>
    <scope>NUCLEOTIDE SEQUENCE [LARGE SCALE GENOMIC DNA]</scope>
    <source>
        <strain evidence="3">LSX21</strain>
        <tissue evidence="3">Leaf</tissue>
    </source>
</reference>
<comment type="similarity">
    <text evidence="1">Belongs to the sigma-70 factor family.</text>
</comment>
<evidence type="ECO:0000313" key="4">
    <source>
        <dbReference type="Proteomes" id="UP001370490"/>
    </source>
</evidence>
<dbReference type="InterPro" id="IPR007630">
    <property type="entry name" value="RNA_pol_sigma70_r4"/>
</dbReference>
<evidence type="ECO:0000259" key="2">
    <source>
        <dbReference type="Pfam" id="PF04545"/>
    </source>
</evidence>
<dbReference type="InterPro" id="IPR013324">
    <property type="entry name" value="RNA_pol_sigma_r3/r4-like"/>
</dbReference>
<dbReference type="AlphaFoldDB" id="A0AAN8ULF1"/>
<proteinExistence type="inferred from homology"/>
<dbReference type="InterPro" id="IPR036388">
    <property type="entry name" value="WH-like_DNA-bd_sf"/>
</dbReference>
<dbReference type="Gene3D" id="1.20.120.1810">
    <property type="match status" value="1"/>
</dbReference>
<gene>
    <name evidence="3" type="ORF">RJ641_022379</name>
</gene>
<dbReference type="InterPro" id="IPR000943">
    <property type="entry name" value="RNA_pol_sigma70"/>
</dbReference>
<dbReference type="EMBL" id="JBAMMX010000027">
    <property type="protein sequence ID" value="KAK6912778.1"/>
    <property type="molecule type" value="Genomic_DNA"/>
</dbReference>
<dbReference type="CDD" id="cd06171">
    <property type="entry name" value="Sigma70_r4"/>
    <property type="match status" value="1"/>
</dbReference>
<dbReference type="Gene3D" id="1.10.10.10">
    <property type="entry name" value="Winged helix-like DNA-binding domain superfamily/Winged helix DNA-binding domain"/>
    <property type="match status" value="1"/>
</dbReference>
<evidence type="ECO:0000313" key="3">
    <source>
        <dbReference type="EMBL" id="KAK6912778.1"/>
    </source>
</evidence>
<dbReference type="Pfam" id="PF04545">
    <property type="entry name" value="Sigma70_r4"/>
    <property type="match status" value="1"/>
</dbReference>
<dbReference type="Proteomes" id="UP001370490">
    <property type="component" value="Unassembled WGS sequence"/>
</dbReference>
<keyword evidence="4" id="KW-1185">Reference proteome</keyword>
<dbReference type="SUPFAM" id="SSF88659">
    <property type="entry name" value="Sigma3 and sigma4 domains of RNA polymerase sigma factors"/>
    <property type="match status" value="1"/>
</dbReference>
<name>A0AAN8ULF1_9MAGN</name>
<evidence type="ECO:0000256" key="1">
    <source>
        <dbReference type="ARBA" id="ARBA00007788"/>
    </source>
</evidence>
<feature type="domain" description="RNA polymerase sigma-70 region 4" evidence="2">
    <location>
        <begin position="297"/>
        <end position="350"/>
    </location>
</feature>
<dbReference type="InterPro" id="IPR050239">
    <property type="entry name" value="Sigma-70_RNA_pol_init_factors"/>
</dbReference>